<name>A0A2S0KDZ0_9ACTN</name>
<evidence type="ECO:0000256" key="3">
    <source>
        <dbReference type="ARBA" id="ARBA00023163"/>
    </source>
</evidence>
<evidence type="ECO:0000256" key="4">
    <source>
        <dbReference type="PROSITE-ProRule" id="PRU00335"/>
    </source>
</evidence>
<keyword evidence="1" id="KW-0805">Transcription regulation</keyword>
<proteinExistence type="predicted"/>
<dbReference type="Pfam" id="PF13305">
    <property type="entry name" value="TetR_C_33"/>
    <property type="match status" value="1"/>
</dbReference>
<dbReference type="Proteomes" id="UP000239814">
    <property type="component" value="Chromosome"/>
</dbReference>
<dbReference type="InterPro" id="IPR009057">
    <property type="entry name" value="Homeodomain-like_sf"/>
</dbReference>
<keyword evidence="3" id="KW-0804">Transcription</keyword>
<evidence type="ECO:0000313" key="7">
    <source>
        <dbReference type="Proteomes" id="UP000239814"/>
    </source>
</evidence>
<dbReference type="InterPro" id="IPR025996">
    <property type="entry name" value="MT1864/Rv1816-like_C"/>
</dbReference>
<dbReference type="InterPro" id="IPR050109">
    <property type="entry name" value="HTH-type_TetR-like_transc_reg"/>
</dbReference>
<evidence type="ECO:0000256" key="1">
    <source>
        <dbReference type="ARBA" id="ARBA00023015"/>
    </source>
</evidence>
<dbReference type="InterPro" id="IPR023772">
    <property type="entry name" value="DNA-bd_HTH_TetR-type_CS"/>
</dbReference>
<keyword evidence="2 4" id="KW-0238">DNA-binding</keyword>
<dbReference type="AlphaFoldDB" id="A0A2S0KDZ0"/>
<protein>
    <submittedName>
        <fullName evidence="6">TetR/AcrR family transcriptional regulator</fullName>
    </submittedName>
</protein>
<accession>A0A2S0KDZ0</accession>
<dbReference type="EMBL" id="CP027433">
    <property type="protein sequence ID" value="AVL99899.1"/>
    <property type="molecule type" value="Genomic_DNA"/>
</dbReference>
<evidence type="ECO:0000313" key="6">
    <source>
        <dbReference type="EMBL" id="AVL99899.1"/>
    </source>
</evidence>
<evidence type="ECO:0000256" key="2">
    <source>
        <dbReference type="ARBA" id="ARBA00023125"/>
    </source>
</evidence>
<dbReference type="Pfam" id="PF00440">
    <property type="entry name" value="TetR_N"/>
    <property type="match status" value="1"/>
</dbReference>
<dbReference type="GO" id="GO:0000976">
    <property type="term" value="F:transcription cis-regulatory region binding"/>
    <property type="evidence" value="ECO:0007669"/>
    <property type="project" value="TreeGrafter"/>
</dbReference>
<dbReference type="PANTHER" id="PTHR30055:SF212">
    <property type="entry name" value="TETR-FAMILY FAMILY TRANSCRIPTIONAL REGULATOR"/>
    <property type="match status" value="1"/>
</dbReference>
<dbReference type="GO" id="GO:0003700">
    <property type="term" value="F:DNA-binding transcription factor activity"/>
    <property type="evidence" value="ECO:0007669"/>
    <property type="project" value="TreeGrafter"/>
</dbReference>
<dbReference type="KEGG" id="git:C6V83_06045"/>
<dbReference type="InterPro" id="IPR036271">
    <property type="entry name" value="Tet_transcr_reg_TetR-rel_C_sf"/>
</dbReference>
<feature type="DNA-binding region" description="H-T-H motif" evidence="4">
    <location>
        <begin position="40"/>
        <end position="59"/>
    </location>
</feature>
<sequence>MGRCRVRKRSPRGSGEQLAEEILEATTDLLIAGGGSAGVSVRAVADRVGVTPPSIYLHFTDKEELLDAVCARFFERFDAVMMAESADAADVVERALAQGLAYVRFALDNPVIFREAFARSTSAPTQTDQVLMASAIQHFSETVAEAMDAGLLPPGDVTGMVLRLWSVAHGVADLMTAKPGLPWGDGLTVAEDVLRAAFSGFVQDSVKLEPMRPDVR</sequence>
<feature type="domain" description="HTH tetR-type" evidence="5">
    <location>
        <begin position="16"/>
        <end position="77"/>
    </location>
</feature>
<dbReference type="PROSITE" id="PS50977">
    <property type="entry name" value="HTH_TETR_2"/>
    <property type="match status" value="1"/>
</dbReference>
<dbReference type="SUPFAM" id="SSF46689">
    <property type="entry name" value="Homeodomain-like"/>
    <property type="match status" value="1"/>
</dbReference>
<evidence type="ECO:0000259" key="5">
    <source>
        <dbReference type="PROSITE" id="PS50977"/>
    </source>
</evidence>
<dbReference type="OrthoDB" id="8222629at2"/>
<gene>
    <name evidence="6" type="ORF">C6V83_06045</name>
</gene>
<dbReference type="SUPFAM" id="SSF48498">
    <property type="entry name" value="Tetracyclin repressor-like, C-terminal domain"/>
    <property type="match status" value="1"/>
</dbReference>
<reference evidence="6 7" key="1">
    <citation type="submission" date="2018-03" db="EMBL/GenBank/DDBJ databases">
        <title>Characteristics and genome of n-alkane degrading marine bacteria Gordonia iterans isolated from crude oil contaminated in Tae-an, South Korea.</title>
        <authorList>
            <person name="Lee S.-S."/>
            <person name="Kim H."/>
        </authorList>
    </citation>
    <scope>NUCLEOTIDE SEQUENCE [LARGE SCALE GENOMIC DNA]</scope>
    <source>
        <strain evidence="6 7">Co17</strain>
    </source>
</reference>
<organism evidence="6 7">
    <name type="scientific">Gordonia iterans</name>
    <dbReference type="NCBI Taxonomy" id="1004901"/>
    <lineage>
        <taxon>Bacteria</taxon>
        <taxon>Bacillati</taxon>
        <taxon>Actinomycetota</taxon>
        <taxon>Actinomycetes</taxon>
        <taxon>Mycobacteriales</taxon>
        <taxon>Gordoniaceae</taxon>
        <taxon>Gordonia</taxon>
    </lineage>
</organism>
<dbReference type="Gene3D" id="1.10.357.10">
    <property type="entry name" value="Tetracycline Repressor, domain 2"/>
    <property type="match status" value="1"/>
</dbReference>
<keyword evidence="7" id="KW-1185">Reference proteome</keyword>
<dbReference type="InterPro" id="IPR001647">
    <property type="entry name" value="HTH_TetR"/>
</dbReference>
<dbReference type="PROSITE" id="PS01081">
    <property type="entry name" value="HTH_TETR_1"/>
    <property type="match status" value="1"/>
</dbReference>
<dbReference type="PANTHER" id="PTHR30055">
    <property type="entry name" value="HTH-TYPE TRANSCRIPTIONAL REGULATOR RUTR"/>
    <property type="match status" value="1"/>
</dbReference>